<dbReference type="AlphaFoldDB" id="A0A212LA63"/>
<protein>
    <submittedName>
        <fullName evidence="2">Uncharacterized protein</fullName>
    </submittedName>
</protein>
<gene>
    <name evidence="2" type="ORF">KL86DES1_21805</name>
</gene>
<dbReference type="EMBL" id="FMJC01000002">
    <property type="protein sequence ID" value="SCM74219.1"/>
    <property type="molecule type" value="Genomic_DNA"/>
</dbReference>
<organism evidence="2">
    <name type="scientific">uncultured Desulfovibrio sp</name>
    <dbReference type="NCBI Taxonomy" id="167968"/>
    <lineage>
        <taxon>Bacteria</taxon>
        <taxon>Pseudomonadati</taxon>
        <taxon>Thermodesulfobacteriota</taxon>
        <taxon>Desulfovibrionia</taxon>
        <taxon>Desulfovibrionales</taxon>
        <taxon>Desulfovibrionaceae</taxon>
        <taxon>Desulfovibrio</taxon>
        <taxon>environmental samples</taxon>
    </lineage>
</organism>
<feature type="transmembrane region" description="Helical" evidence="1">
    <location>
        <begin position="36"/>
        <end position="59"/>
    </location>
</feature>
<evidence type="ECO:0000256" key="1">
    <source>
        <dbReference type="SAM" id="Phobius"/>
    </source>
</evidence>
<proteinExistence type="predicted"/>
<keyword evidence="1" id="KW-0812">Transmembrane</keyword>
<name>A0A212LA63_9BACT</name>
<evidence type="ECO:0000313" key="2">
    <source>
        <dbReference type="EMBL" id="SCM74219.1"/>
    </source>
</evidence>
<keyword evidence="1" id="KW-1133">Transmembrane helix</keyword>
<sequence length="319" mass="34453">MIAAPTCRGYDVPMQTVLDASIWESCQDIRQRQHKLGMVCAVFLVVALLGLVDGLQGLMRSGATTLELLPGKTAALSGQLTIKNPVMRDIEVSFTPADAPLRFNLEGFFAGYWFGNGMWRGAVTAENQAEPGEYHMRVAFRGAAASTFQNYTVLVHADANDMRAQSTSFVLRLTGVNPFVLAVGFVGLALLVGVGVYRQGSRLIRMLVRMGCGEVVRVQEEKDGVRLWCLLYGSRPPYEGTVCAVITAEGGVLAHARAGTAAKGLLQLFISRRAPEKNESGPVHNESGPVQKEKYFAVRPGCLVCLRPPCPQSPPAPTS</sequence>
<accession>A0A212LA63</accession>
<reference evidence="2" key="1">
    <citation type="submission" date="2016-08" db="EMBL/GenBank/DDBJ databases">
        <authorList>
            <person name="Seilhamer J.J."/>
        </authorList>
    </citation>
    <scope>NUCLEOTIDE SEQUENCE</scope>
    <source>
        <strain evidence="2">86-1</strain>
    </source>
</reference>
<keyword evidence="1" id="KW-0472">Membrane</keyword>
<feature type="transmembrane region" description="Helical" evidence="1">
    <location>
        <begin position="179"/>
        <end position="197"/>
    </location>
</feature>